<evidence type="ECO:0000256" key="1">
    <source>
        <dbReference type="ARBA" id="ARBA00010396"/>
    </source>
</evidence>
<dbReference type="GO" id="GO:0005737">
    <property type="term" value="C:cytoplasm"/>
    <property type="evidence" value="ECO:0007669"/>
    <property type="project" value="UniProtKB-SubCell"/>
</dbReference>
<dbReference type="GO" id="GO:0071424">
    <property type="term" value="F:rRNA (cytosine-N4-)-methyltransferase activity"/>
    <property type="evidence" value="ECO:0007669"/>
    <property type="project" value="UniProtKB-UniRule"/>
</dbReference>
<dbReference type="InterPro" id="IPR023397">
    <property type="entry name" value="SAM-dep_MeTrfase_MraW_recog"/>
</dbReference>
<comment type="function">
    <text evidence="6">Specifically methylates the N4 position of cytidine in position 1402 (C1402) of 16S rRNA.</text>
</comment>
<dbReference type="PANTHER" id="PTHR11265:SF0">
    <property type="entry name" value="12S RRNA N4-METHYLCYTIDINE METHYLTRANSFERASE"/>
    <property type="match status" value="1"/>
</dbReference>
<dbReference type="STRING" id="1805034.AUJ59_03075"/>
<proteinExistence type="inferred from homology"/>
<organism evidence="7 8">
    <name type="scientific">Candidatus Beckwithbacteria bacterium CG1_02_47_37</name>
    <dbReference type="NCBI Taxonomy" id="1805034"/>
    <lineage>
        <taxon>Bacteria</taxon>
        <taxon>Candidatus Beckwithiibacteriota</taxon>
    </lineage>
</organism>
<feature type="binding site" evidence="6">
    <location>
        <position position="68"/>
    </location>
    <ligand>
        <name>S-adenosyl-L-methionine</name>
        <dbReference type="ChEBI" id="CHEBI:59789"/>
    </ligand>
</feature>
<evidence type="ECO:0000313" key="8">
    <source>
        <dbReference type="Proteomes" id="UP000183144"/>
    </source>
</evidence>
<keyword evidence="2 6" id="KW-0698">rRNA processing</keyword>
<evidence type="ECO:0000256" key="4">
    <source>
        <dbReference type="ARBA" id="ARBA00022679"/>
    </source>
</evidence>
<dbReference type="SUPFAM" id="SSF81799">
    <property type="entry name" value="Putative methyltransferase TM0872, insert domain"/>
    <property type="match status" value="1"/>
</dbReference>
<dbReference type="PANTHER" id="PTHR11265">
    <property type="entry name" value="S-ADENOSYL-METHYLTRANSFERASE MRAW"/>
    <property type="match status" value="1"/>
</dbReference>
<dbReference type="SUPFAM" id="SSF53335">
    <property type="entry name" value="S-adenosyl-L-methionine-dependent methyltransferases"/>
    <property type="match status" value="1"/>
</dbReference>
<keyword evidence="4 6" id="KW-0808">Transferase</keyword>
<keyword evidence="5 6" id="KW-0949">S-adenosyl-L-methionine</keyword>
<dbReference type="HAMAP" id="MF_01007">
    <property type="entry name" value="16SrRNA_methyltr_H"/>
    <property type="match status" value="1"/>
</dbReference>
<dbReference type="EMBL" id="MNUI01000051">
    <property type="protein sequence ID" value="OIN88877.1"/>
    <property type="molecule type" value="Genomic_DNA"/>
</dbReference>
<dbReference type="AlphaFoldDB" id="A0A1J4RSE8"/>
<comment type="caution">
    <text evidence="7">The sequence shown here is derived from an EMBL/GenBank/DDBJ whole genome shotgun (WGS) entry which is preliminary data.</text>
</comment>
<feature type="binding site" evidence="6">
    <location>
        <position position="47"/>
    </location>
    <ligand>
        <name>S-adenosyl-L-methionine</name>
        <dbReference type="ChEBI" id="CHEBI:59789"/>
    </ligand>
</feature>
<feature type="binding site" evidence="6">
    <location>
        <position position="96"/>
    </location>
    <ligand>
        <name>S-adenosyl-L-methionine</name>
        <dbReference type="ChEBI" id="CHEBI:59789"/>
    </ligand>
</feature>
<dbReference type="Pfam" id="PF01795">
    <property type="entry name" value="Methyltransf_5"/>
    <property type="match status" value="1"/>
</dbReference>
<dbReference type="InterPro" id="IPR002903">
    <property type="entry name" value="RsmH"/>
</dbReference>
<comment type="subcellular location">
    <subcellularLocation>
        <location evidence="6">Cytoplasm</location>
    </subcellularLocation>
</comment>
<keyword evidence="6" id="KW-0963">Cytoplasm</keyword>
<evidence type="ECO:0000313" key="7">
    <source>
        <dbReference type="EMBL" id="OIN88877.1"/>
    </source>
</evidence>
<dbReference type="PIRSF" id="PIRSF004486">
    <property type="entry name" value="MraW"/>
    <property type="match status" value="1"/>
</dbReference>
<dbReference type="Gene3D" id="1.10.150.170">
    <property type="entry name" value="Putative methyltransferase TM0872, insert domain"/>
    <property type="match status" value="1"/>
</dbReference>
<dbReference type="Proteomes" id="UP000183144">
    <property type="component" value="Unassembled WGS sequence"/>
</dbReference>
<accession>A0A1J4RSE8</accession>
<dbReference type="GO" id="GO:0070475">
    <property type="term" value="P:rRNA base methylation"/>
    <property type="evidence" value="ECO:0007669"/>
    <property type="project" value="UniProtKB-UniRule"/>
</dbReference>
<sequence length="266" mass="29348">MHKSVLLPEVIDSLKVRLGKVYLDCTLGSGGHSREIVEKGGRVYGLDVDPEALKRVESMNLITKQANFKDLKAVAYEWGLTEVGGILLDLGLSTEQIETDGRGFSWQTDGPLDMRADPSLKVTAADLINGLGEGELVKLFKTYGEEPQAKSLAKAIVKARPFKTTGELVRAIEAIKYPVRRHHPATLVFQALRIAVNDELNNLKAVLPQAVELLEPGGRLAVLSFHSLEDRIVKNFMRDESNLKIVLKKPVISDRPHAVLRVGEKL</sequence>
<feature type="binding site" evidence="6">
    <location>
        <position position="89"/>
    </location>
    <ligand>
        <name>S-adenosyl-L-methionine</name>
        <dbReference type="ChEBI" id="CHEBI:59789"/>
    </ligand>
</feature>
<keyword evidence="3 6" id="KW-0489">Methyltransferase</keyword>
<dbReference type="InterPro" id="IPR029063">
    <property type="entry name" value="SAM-dependent_MTases_sf"/>
</dbReference>
<protein>
    <recommendedName>
        <fullName evidence="6">Ribosomal RNA small subunit methyltransferase H</fullName>
        <ecNumber evidence="6">2.1.1.199</ecNumber>
    </recommendedName>
    <alternativeName>
        <fullName evidence="6">16S rRNA m(4)C1402 methyltransferase</fullName>
    </alternativeName>
    <alternativeName>
        <fullName evidence="6">rRNA (cytosine-N(4)-)-methyltransferase RsmH</fullName>
    </alternativeName>
</protein>
<name>A0A1J4RSE8_9BACT</name>
<evidence type="ECO:0000256" key="5">
    <source>
        <dbReference type="ARBA" id="ARBA00022691"/>
    </source>
</evidence>
<evidence type="ECO:0000256" key="2">
    <source>
        <dbReference type="ARBA" id="ARBA00022552"/>
    </source>
</evidence>
<evidence type="ECO:0000256" key="6">
    <source>
        <dbReference type="HAMAP-Rule" id="MF_01007"/>
    </source>
</evidence>
<gene>
    <name evidence="6" type="primary">rsmH</name>
    <name evidence="7" type="ORF">AUJ59_03075</name>
</gene>
<comment type="catalytic activity">
    <reaction evidence="6">
        <text>cytidine(1402) in 16S rRNA + S-adenosyl-L-methionine = N(4)-methylcytidine(1402) in 16S rRNA + S-adenosyl-L-homocysteine + H(+)</text>
        <dbReference type="Rhea" id="RHEA:42928"/>
        <dbReference type="Rhea" id="RHEA-COMP:10286"/>
        <dbReference type="Rhea" id="RHEA-COMP:10287"/>
        <dbReference type="ChEBI" id="CHEBI:15378"/>
        <dbReference type="ChEBI" id="CHEBI:57856"/>
        <dbReference type="ChEBI" id="CHEBI:59789"/>
        <dbReference type="ChEBI" id="CHEBI:74506"/>
        <dbReference type="ChEBI" id="CHEBI:82748"/>
        <dbReference type="EC" id="2.1.1.199"/>
    </reaction>
</comment>
<dbReference type="EC" id="2.1.1.199" evidence="6"/>
<feature type="binding site" evidence="6">
    <location>
        <begin position="30"/>
        <end position="32"/>
    </location>
    <ligand>
        <name>S-adenosyl-L-methionine</name>
        <dbReference type="ChEBI" id="CHEBI:59789"/>
    </ligand>
</feature>
<dbReference type="Gene3D" id="3.40.50.150">
    <property type="entry name" value="Vaccinia Virus protein VP39"/>
    <property type="match status" value="1"/>
</dbReference>
<dbReference type="NCBIfam" id="TIGR00006">
    <property type="entry name" value="16S rRNA (cytosine(1402)-N(4))-methyltransferase RsmH"/>
    <property type="match status" value="1"/>
</dbReference>
<comment type="similarity">
    <text evidence="1 6">Belongs to the methyltransferase superfamily. RsmH family.</text>
</comment>
<reference evidence="7 8" key="1">
    <citation type="journal article" date="2016" name="Environ. Microbiol.">
        <title>Genomic resolution of a cold subsurface aquifer community provides metabolic insights for novel microbes adapted to high CO concentrations.</title>
        <authorList>
            <person name="Probst A.J."/>
            <person name="Castelle C.J."/>
            <person name="Singh A."/>
            <person name="Brown C.T."/>
            <person name="Anantharaman K."/>
            <person name="Sharon I."/>
            <person name="Hug L.A."/>
            <person name="Burstein D."/>
            <person name="Emerson J.B."/>
            <person name="Thomas B.C."/>
            <person name="Banfield J.F."/>
        </authorList>
    </citation>
    <scope>NUCLEOTIDE SEQUENCE [LARGE SCALE GENOMIC DNA]</scope>
    <source>
        <strain evidence="7">CG1_02_47_37</strain>
    </source>
</reference>
<evidence type="ECO:0000256" key="3">
    <source>
        <dbReference type="ARBA" id="ARBA00022603"/>
    </source>
</evidence>